<gene>
    <name evidence="7" type="ORF">MTY_1420</name>
</gene>
<feature type="transmembrane region" description="Helical" evidence="6">
    <location>
        <begin position="51"/>
        <end position="70"/>
    </location>
</feature>
<feature type="transmembrane region" description="Helical" evidence="6">
    <location>
        <begin position="111"/>
        <end position="128"/>
    </location>
</feature>
<dbReference type="GO" id="GO:0016020">
    <property type="term" value="C:membrane"/>
    <property type="evidence" value="ECO:0007669"/>
    <property type="project" value="UniProtKB-SubCell"/>
</dbReference>
<evidence type="ECO:0000256" key="3">
    <source>
        <dbReference type="ARBA" id="ARBA00022692"/>
    </source>
</evidence>
<feature type="transmembrane region" description="Helical" evidence="6">
    <location>
        <begin position="180"/>
        <end position="202"/>
    </location>
</feature>
<accession>A0A0S6UEA8</accession>
<dbReference type="PANTHER" id="PTHR12608">
    <property type="entry name" value="TRANSMEMBRANE PROTEIN HTP-1 RELATED"/>
    <property type="match status" value="1"/>
</dbReference>
<evidence type="ECO:0000256" key="6">
    <source>
        <dbReference type="RuleBase" id="RU365102"/>
    </source>
</evidence>
<dbReference type="Proteomes" id="UP000063718">
    <property type="component" value="Unassembled WGS sequence"/>
</dbReference>
<comment type="similarity">
    <text evidence="2 6">Belongs to the GDT1 family.</text>
</comment>
<evidence type="ECO:0000256" key="1">
    <source>
        <dbReference type="ARBA" id="ARBA00004141"/>
    </source>
</evidence>
<evidence type="ECO:0000256" key="5">
    <source>
        <dbReference type="ARBA" id="ARBA00023136"/>
    </source>
</evidence>
<feature type="transmembrane region" description="Helical" evidence="6">
    <location>
        <begin position="148"/>
        <end position="168"/>
    </location>
</feature>
<protein>
    <recommendedName>
        <fullName evidence="6">GDT1 family protein</fullName>
    </recommendedName>
</protein>
<feature type="transmembrane region" description="Helical" evidence="6">
    <location>
        <begin position="76"/>
        <end position="99"/>
    </location>
</feature>
<keyword evidence="4 6" id="KW-1133">Transmembrane helix</keyword>
<keyword evidence="3 6" id="KW-0812">Transmembrane</keyword>
<evidence type="ECO:0000313" key="7">
    <source>
        <dbReference type="EMBL" id="GAF26083.1"/>
    </source>
</evidence>
<sequence length="232" mass="25220">MAAGQLTYINLFRRQGMKAFLLSLGLIFIAELGDKTQLVALTLATRFNARVVLAGIFTATLLVHVISVALGEFVGVLIPTAWTHFLAGLAFIGFGLWTLRGDSLDDERDTAHRIASPFLLVVVTFFLAEFGDKTMLSTVTLATTYSIIPVWLGSTLGMVLSDGLAIWIGQAMGSRLPERVIRLGAAFIFFVFGLFSTFQGGLNLSPPVWGLGVAILAILVFIFFRKPVQKGY</sequence>
<dbReference type="PANTHER" id="PTHR12608:SF1">
    <property type="entry name" value="TRANSMEMBRANE PROTEIN 165"/>
    <property type="match status" value="1"/>
</dbReference>
<comment type="subcellular location">
    <subcellularLocation>
        <location evidence="1 6">Membrane</location>
        <topology evidence="1 6">Multi-pass membrane protein</topology>
    </subcellularLocation>
</comment>
<reference evidence="7" key="1">
    <citation type="journal article" date="2014" name="Gene">
        <title>Genome-guided analysis of transformation efficiency and carbon dioxide assimilation by Moorella thermoacetica Y72.</title>
        <authorList>
            <person name="Tsukahara K."/>
            <person name="Kita A."/>
            <person name="Nakashimada Y."/>
            <person name="Hoshino T."/>
            <person name="Murakami K."/>
        </authorList>
    </citation>
    <scope>NUCLEOTIDE SEQUENCE [LARGE SCALE GENOMIC DNA]</scope>
    <source>
        <strain evidence="7">Y72</strain>
    </source>
</reference>
<dbReference type="AlphaFoldDB" id="A0A0S6UEA8"/>
<dbReference type="GO" id="GO:0046873">
    <property type="term" value="F:metal ion transmembrane transporter activity"/>
    <property type="evidence" value="ECO:0007669"/>
    <property type="project" value="InterPro"/>
</dbReference>
<evidence type="ECO:0000256" key="2">
    <source>
        <dbReference type="ARBA" id="ARBA00009190"/>
    </source>
</evidence>
<feature type="transmembrane region" description="Helical" evidence="6">
    <location>
        <begin position="208"/>
        <end position="224"/>
    </location>
</feature>
<name>A0A0S6UEA8_NEOTH</name>
<proteinExistence type="inferred from homology"/>
<dbReference type="InterPro" id="IPR001727">
    <property type="entry name" value="GDT1-like"/>
</dbReference>
<organism evidence="7">
    <name type="scientific">Moorella thermoacetica Y72</name>
    <dbReference type="NCBI Taxonomy" id="1325331"/>
    <lineage>
        <taxon>Bacteria</taxon>
        <taxon>Bacillati</taxon>
        <taxon>Bacillota</taxon>
        <taxon>Clostridia</taxon>
        <taxon>Neomoorellales</taxon>
        <taxon>Neomoorellaceae</taxon>
        <taxon>Neomoorella</taxon>
    </lineage>
</organism>
<dbReference type="Pfam" id="PF01169">
    <property type="entry name" value="GDT1"/>
    <property type="match status" value="2"/>
</dbReference>
<evidence type="ECO:0000256" key="4">
    <source>
        <dbReference type="ARBA" id="ARBA00022989"/>
    </source>
</evidence>
<dbReference type="EMBL" id="DF238840">
    <property type="protein sequence ID" value="GAF26083.1"/>
    <property type="molecule type" value="Genomic_DNA"/>
</dbReference>
<keyword evidence="5 6" id="KW-0472">Membrane</keyword>